<sequence length="72" mass="8110">MSGLVDIWTRELSKLKEKGQSPIQHETSQGIQEKVNISTKLAVTVDKLIKFNKSRLLYSEASLSMLVECFSP</sequence>
<evidence type="ECO:0000313" key="1">
    <source>
        <dbReference type="EMBL" id="OIV99451.1"/>
    </source>
</evidence>
<dbReference type="PANTHER" id="PTHR38222">
    <property type="entry name" value="TFIIS N-TERMINAL DOMAIN-CONTAINING PROTEIN"/>
    <property type="match status" value="1"/>
</dbReference>
<protein>
    <submittedName>
        <fullName evidence="1">Uncharacterized protein</fullName>
    </submittedName>
</protein>
<accession>A0A4P1R103</accession>
<dbReference type="Gramene" id="OIV99451">
    <property type="protein sequence ID" value="OIV99451"/>
    <property type="gene ID" value="TanjilG_17261"/>
</dbReference>
<dbReference type="EMBL" id="CM007373">
    <property type="protein sequence ID" value="OIV99451.1"/>
    <property type="molecule type" value="Genomic_DNA"/>
</dbReference>
<reference evidence="1 2" key="1">
    <citation type="journal article" date="2017" name="Plant Biotechnol. J.">
        <title>A comprehensive draft genome sequence for lupin (Lupinus angustifolius), an emerging health food: insights into plant-microbe interactions and legume evolution.</title>
        <authorList>
            <person name="Hane J.K."/>
            <person name="Ming Y."/>
            <person name="Kamphuis L.G."/>
            <person name="Nelson M.N."/>
            <person name="Garg G."/>
            <person name="Atkins C.A."/>
            <person name="Bayer P.E."/>
            <person name="Bravo A."/>
            <person name="Bringans S."/>
            <person name="Cannon S."/>
            <person name="Edwards D."/>
            <person name="Foley R."/>
            <person name="Gao L.L."/>
            <person name="Harrison M.J."/>
            <person name="Huang W."/>
            <person name="Hurgobin B."/>
            <person name="Li S."/>
            <person name="Liu C.W."/>
            <person name="McGrath A."/>
            <person name="Morahan G."/>
            <person name="Murray J."/>
            <person name="Weller J."/>
            <person name="Jian J."/>
            <person name="Singh K.B."/>
        </authorList>
    </citation>
    <scope>NUCLEOTIDE SEQUENCE [LARGE SCALE GENOMIC DNA]</scope>
    <source>
        <strain evidence="2">cv. Tanjil</strain>
        <tissue evidence="1">Whole plant</tissue>
    </source>
</reference>
<dbReference type="PANTHER" id="PTHR38222:SF1">
    <property type="entry name" value="TFIIS N-TERMINAL DOMAIN-CONTAINING PROTEIN"/>
    <property type="match status" value="1"/>
</dbReference>
<proteinExistence type="predicted"/>
<organism evidence="1 2">
    <name type="scientific">Lupinus angustifolius</name>
    <name type="common">Narrow-leaved blue lupine</name>
    <dbReference type="NCBI Taxonomy" id="3871"/>
    <lineage>
        <taxon>Eukaryota</taxon>
        <taxon>Viridiplantae</taxon>
        <taxon>Streptophyta</taxon>
        <taxon>Embryophyta</taxon>
        <taxon>Tracheophyta</taxon>
        <taxon>Spermatophyta</taxon>
        <taxon>Magnoliopsida</taxon>
        <taxon>eudicotyledons</taxon>
        <taxon>Gunneridae</taxon>
        <taxon>Pentapetalae</taxon>
        <taxon>rosids</taxon>
        <taxon>fabids</taxon>
        <taxon>Fabales</taxon>
        <taxon>Fabaceae</taxon>
        <taxon>Papilionoideae</taxon>
        <taxon>50 kb inversion clade</taxon>
        <taxon>genistoids sensu lato</taxon>
        <taxon>core genistoids</taxon>
        <taxon>Genisteae</taxon>
        <taxon>Lupinus</taxon>
    </lineage>
</organism>
<dbReference type="AlphaFoldDB" id="A0A4P1R103"/>
<evidence type="ECO:0000313" key="2">
    <source>
        <dbReference type="Proteomes" id="UP000188354"/>
    </source>
</evidence>
<dbReference type="Proteomes" id="UP000188354">
    <property type="component" value="Chromosome LG13"/>
</dbReference>
<name>A0A4P1R103_LUPAN</name>
<gene>
    <name evidence="1" type="ORF">TanjilG_17261</name>
</gene>
<keyword evidence="2" id="KW-1185">Reference proteome</keyword>